<dbReference type="SUPFAM" id="SSF56601">
    <property type="entry name" value="beta-lactamase/transpeptidase-like"/>
    <property type="match status" value="1"/>
</dbReference>
<keyword evidence="12 14" id="KW-0472">Membrane</keyword>
<accession>A0ABU5RR45</accession>
<keyword evidence="18" id="KW-1185">Reference proteome</keyword>
<feature type="transmembrane region" description="Helical" evidence="14">
    <location>
        <begin position="23"/>
        <end position="43"/>
    </location>
</feature>
<comment type="caution">
    <text evidence="17">The sequence shown here is derived from an EMBL/GenBank/DDBJ whole genome shotgun (WGS) entry which is preliminary data.</text>
</comment>
<evidence type="ECO:0000256" key="12">
    <source>
        <dbReference type="ARBA" id="ARBA00023136"/>
    </source>
</evidence>
<dbReference type="Pfam" id="PF00905">
    <property type="entry name" value="Transpeptidase"/>
    <property type="match status" value="1"/>
</dbReference>
<dbReference type="Gene3D" id="3.40.710.10">
    <property type="entry name" value="DD-peptidase/beta-lactamase superfamily"/>
    <property type="match status" value="1"/>
</dbReference>
<feature type="domain" description="Penicillin-binding protein dimerisation" evidence="16">
    <location>
        <begin position="67"/>
        <end position="236"/>
    </location>
</feature>
<dbReference type="Gene3D" id="3.90.1310.10">
    <property type="entry name" value="Penicillin-binding protein 2a (Domain 2)"/>
    <property type="match status" value="1"/>
</dbReference>
<dbReference type="PANTHER" id="PTHR30627">
    <property type="entry name" value="PEPTIDOGLYCAN D,D-TRANSPEPTIDASE"/>
    <property type="match status" value="1"/>
</dbReference>
<organism evidence="17 18">
    <name type="scientific">Cyanobium gracile UHCC 0139</name>
    <dbReference type="NCBI Taxonomy" id="3110308"/>
    <lineage>
        <taxon>Bacteria</taxon>
        <taxon>Bacillati</taxon>
        <taxon>Cyanobacteriota</taxon>
        <taxon>Cyanophyceae</taxon>
        <taxon>Synechococcales</taxon>
        <taxon>Prochlorococcaceae</taxon>
        <taxon>Cyanobium</taxon>
    </lineage>
</organism>
<keyword evidence="17" id="KW-0121">Carboxypeptidase</keyword>
<evidence type="ECO:0000256" key="3">
    <source>
        <dbReference type="ARBA" id="ARBA00007171"/>
    </source>
</evidence>
<comment type="similarity">
    <text evidence="3">Belongs to the transpeptidase family.</text>
</comment>
<evidence type="ECO:0000256" key="9">
    <source>
        <dbReference type="ARBA" id="ARBA00022960"/>
    </source>
</evidence>
<dbReference type="InterPro" id="IPR001460">
    <property type="entry name" value="PCN-bd_Tpept"/>
</dbReference>
<dbReference type="InterPro" id="IPR036138">
    <property type="entry name" value="PBP_dimer_sf"/>
</dbReference>
<dbReference type="NCBIfam" id="TIGR03423">
    <property type="entry name" value="pbp2_mrdA"/>
    <property type="match status" value="1"/>
</dbReference>
<keyword evidence="5" id="KW-0997">Cell inner membrane</keyword>
<evidence type="ECO:0000256" key="4">
    <source>
        <dbReference type="ARBA" id="ARBA00022475"/>
    </source>
</evidence>
<dbReference type="RefSeq" id="WP_323304315.1">
    <property type="nucleotide sequence ID" value="NZ_JAYGHX010000001.1"/>
</dbReference>
<dbReference type="SUPFAM" id="SSF56519">
    <property type="entry name" value="Penicillin binding protein dimerisation domain"/>
    <property type="match status" value="1"/>
</dbReference>
<sequence length="593" mass="63787">MVRAAGAGLGASSTRHTGTGHQAALLLTFMLLVLAAILGRLAWLQLLHGAENRAMADENRIRLLPRNPVRGRLLDRKGRVLATNRLTYNLYLQPLQVDDRRWPGLRDRLAGLLGIPADRLEAKRRSGANAQGFRIPLALSLTPVQVLRFREQAGSLQGAEVSEDVLRAYPDGSLGAHVMGYTSSITEEEYAALKDHGYRISDRIGRSGLEKVYETHLRGEWGGQQLEVNAEGQVQRVLGDKPAKAGKDLRLTLDLDLQRAAEKALDGVRKGAIVAMDPRTGAVRAMASRPNFDPNIFSDGPTTAQWNSLNRPEAPMLNRAFQGFPPASTFKVITTIAGIESGKLNENSTVPTVGSFCYYGQCYADHGSFGSIGFPFALGVSSNSFFYKVGLMVGPDEMFKAARRMGFGRRTGSELSAEESPGLLGDPAWKKEVLGEPWTPVDTITSSIGQGAVTVTPIQMARLYAAVANGGWLVTPHLVERDYPRQWIGLKPATLRVLHAGLRQAVTSGTATILNDPSLPPVAGKTGTAEDPPRPDHAWFGGYAPATGTPTLVIVAFGENSGGYGGTVAAPMVKALMTVWFRGVKPPVAVRPG</sequence>
<evidence type="ECO:0000256" key="8">
    <source>
        <dbReference type="ARBA" id="ARBA00022801"/>
    </source>
</evidence>
<dbReference type="EMBL" id="JAYGHX010000001">
    <property type="protein sequence ID" value="MEA5390220.1"/>
    <property type="molecule type" value="Genomic_DNA"/>
</dbReference>
<dbReference type="EC" id="3.4.16.4" evidence="17"/>
<name>A0ABU5RR45_9CYAN</name>
<evidence type="ECO:0000256" key="6">
    <source>
        <dbReference type="ARBA" id="ARBA00022670"/>
    </source>
</evidence>
<evidence type="ECO:0000256" key="13">
    <source>
        <dbReference type="ARBA" id="ARBA00023316"/>
    </source>
</evidence>
<evidence type="ECO:0000256" key="10">
    <source>
        <dbReference type="ARBA" id="ARBA00022984"/>
    </source>
</evidence>
<keyword evidence="13" id="KW-0961">Cell wall biogenesis/degradation</keyword>
<keyword evidence="6" id="KW-0645">Protease</keyword>
<evidence type="ECO:0000256" key="14">
    <source>
        <dbReference type="SAM" id="Phobius"/>
    </source>
</evidence>
<keyword evidence="8 17" id="KW-0378">Hydrolase</keyword>
<dbReference type="PANTHER" id="PTHR30627:SF2">
    <property type="entry name" value="PEPTIDOGLYCAN D,D-TRANSPEPTIDASE MRDA"/>
    <property type="match status" value="1"/>
</dbReference>
<evidence type="ECO:0000256" key="1">
    <source>
        <dbReference type="ARBA" id="ARBA00004167"/>
    </source>
</evidence>
<comment type="subcellular location">
    <subcellularLocation>
        <location evidence="2">Cell membrane</location>
    </subcellularLocation>
    <subcellularLocation>
        <location evidence="1">Membrane</location>
        <topology evidence="1">Single-pass membrane protein</topology>
    </subcellularLocation>
</comment>
<dbReference type="Pfam" id="PF03717">
    <property type="entry name" value="PBP_dimer"/>
    <property type="match status" value="1"/>
</dbReference>
<evidence type="ECO:0000313" key="17">
    <source>
        <dbReference type="EMBL" id="MEA5390220.1"/>
    </source>
</evidence>
<evidence type="ECO:0000313" key="18">
    <source>
        <dbReference type="Proteomes" id="UP001304461"/>
    </source>
</evidence>
<protein>
    <submittedName>
        <fullName evidence="17">Penicillin-binding protein 2</fullName>
        <ecNumber evidence="17">3.4.16.4</ecNumber>
    </submittedName>
</protein>
<evidence type="ECO:0000256" key="7">
    <source>
        <dbReference type="ARBA" id="ARBA00022692"/>
    </source>
</evidence>
<evidence type="ECO:0000259" key="15">
    <source>
        <dbReference type="Pfam" id="PF00905"/>
    </source>
</evidence>
<proteinExistence type="inferred from homology"/>
<gene>
    <name evidence="17" type="primary">mrdA</name>
    <name evidence="17" type="ORF">VB738_02990</name>
</gene>
<evidence type="ECO:0000259" key="16">
    <source>
        <dbReference type="Pfam" id="PF03717"/>
    </source>
</evidence>
<feature type="domain" description="Penicillin-binding protein transpeptidase" evidence="15">
    <location>
        <begin position="271"/>
        <end position="577"/>
    </location>
</feature>
<reference evidence="17 18" key="1">
    <citation type="submission" date="2023-12" db="EMBL/GenBank/DDBJ databases">
        <title>Baltic Sea Cyanobacteria.</title>
        <authorList>
            <person name="Delbaje E."/>
            <person name="Fewer D.P."/>
            <person name="Shishido T.K."/>
        </authorList>
    </citation>
    <scope>NUCLEOTIDE SEQUENCE [LARGE SCALE GENOMIC DNA]</scope>
    <source>
        <strain evidence="17 18">UHCC 0139</strain>
    </source>
</reference>
<evidence type="ECO:0000256" key="2">
    <source>
        <dbReference type="ARBA" id="ARBA00004236"/>
    </source>
</evidence>
<dbReference type="Proteomes" id="UP001304461">
    <property type="component" value="Unassembled WGS sequence"/>
</dbReference>
<keyword evidence="11 14" id="KW-1133">Transmembrane helix</keyword>
<dbReference type="InterPro" id="IPR012338">
    <property type="entry name" value="Beta-lactam/transpept-like"/>
</dbReference>
<keyword evidence="9" id="KW-0133">Cell shape</keyword>
<keyword evidence="10" id="KW-0573">Peptidoglycan synthesis</keyword>
<keyword evidence="7 14" id="KW-0812">Transmembrane</keyword>
<evidence type="ECO:0000256" key="5">
    <source>
        <dbReference type="ARBA" id="ARBA00022519"/>
    </source>
</evidence>
<dbReference type="GO" id="GO:0009002">
    <property type="term" value="F:serine-type D-Ala-D-Ala carboxypeptidase activity"/>
    <property type="evidence" value="ECO:0007669"/>
    <property type="project" value="UniProtKB-EC"/>
</dbReference>
<dbReference type="InterPro" id="IPR017790">
    <property type="entry name" value="Penicillin-binding_protein_2"/>
</dbReference>
<keyword evidence="4" id="KW-1003">Cell membrane</keyword>
<dbReference type="Gene3D" id="3.30.1390.30">
    <property type="entry name" value="Penicillin-binding protein 2a, domain 3"/>
    <property type="match status" value="1"/>
</dbReference>
<dbReference type="InterPro" id="IPR005311">
    <property type="entry name" value="PBP_dimer"/>
</dbReference>
<dbReference type="InterPro" id="IPR050515">
    <property type="entry name" value="Beta-lactam/transpept"/>
</dbReference>
<evidence type="ECO:0000256" key="11">
    <source>
        <dbReference type="ARBA" id="ARBA00022989"/>
    </source>
</evidence>